<keyword evidence="1" id="KW-0472">Membrane</keyword>
<evidence type="ECO:0000313" key="3">
    <source>
        <dbReference type="Proteomes" id="UP000231276"/>
    </source>
</evidence>
<protein>
    <submittedName>
        <fullName evidence="2">Uncharacterized protein</fullName>
    </submittedName>
</protein>
<accession>A0A2H0DX32</accession>
<keyword evidence="1" id="KW-0812">Transmembrane</keyword>
<dbReference type="NCBIfam" id="NF037947">
    <property type="entry name" value="holin_4"/>
    <property type="match status" value="1"/>
</dbReference>
<dbReference type="AlphaFoldDB" id="A0A2H0DX32"/>
<dbReference type="Proteomes" id="UP000231276">
    <property type="component" value="Unassembled WGS sequence"/>
</dbReference>
<dbReference type="EMBL" id="PCTS01000006">
    <property type="protein sequence ID" value="PIP86733.1"/>
    <property type="molecule type" value="Genomic_DNA"/>
</dbReference>
<feature type="transmembrane region" description="Helical" evidence="1">
    <location>
        <begin position="54"/>
        <end position="77"/>
    </location>
</feature>
<feature type="transmembrane region" description="Helical" evidence="1">
    <location>
        <begin position="12"/>
        <end position="34"/>
    </location>
</feature>
<proteinExistence type="predicted"/>
<comment type="caution">
    <text evidence="2">The sequence shown here is derived from an EMBL/GenBank/DDBJ whole genome shotgun (WGS) entry which is preliminary data.</text>
</comment>
<organism evidence="2 3">
    <name type="scientific">Candidatus Campbellbacteria bacterium CG22_combo_CG10-13_8_21_14_all_43_18</name>
    <dbReference type="NCBI Taxonomy" id="1974530"/>
    <lineage>
        <taxon>Bacteria</taxon>
        <taxon>Candidatus Campbelliibacteriota</taxon>
    </lineage>
</organism>
<sequence>MLRRINVKAFGLSLGIVSAVVVFLLGFLSSFGYAGELVTFLEGIYPGFEPTLPGSFIGALWAFVGAFVIGISFASLYNKFLKLG</sequence>
<name>A0A2H0DX32_9BACT</name>
<evidence type="ECO:0000256" key="1">
    <source>
        <dbReference type="SAM" id="Phobius"/>
    </source>
</evidence>
<keyword evidence="1" id="KW-1133">Transmembrane helix</keyword>
<gene>
    <name evidence="2" type="ORF">COW82_00350</name>
</gene>
<reference evidence="2 3" key="1">
    <citation type="submission" date="2017-09" db="EMBL/GenBank/DDBJ databases">
        <title>Depth-based differentiation of microbial function through sediment-hosted aquifers and enrichment of novel symbionts in the deep terrestrial subsurface.</title>
        <authorList>
            <person name="Probst A.J."/>
            <person name="Ladd B."/>
            <person name="Jarett J.K."/>
            <person name="Geller-Mcgrath D.E."/>
            <person name="Sieber C.M."/>
            <person name="Emerson J.B."/>
            <person name="Anantharaman K."/>
            <person name="Thomas B.C."/>
            <person name="Malmstrom R."/>
            <person name="Stieglmeier M."/>
            <person name="Klingl A."/>
            <person name="Woyke T."/>
            <person name="Ryan C.M."/>
            <person name="Banfield J.F."/>
        </authorList>
    </citation>
    <scope>NUCLEOTIDE SEQUENCE [LARGE SCALE GENOMIC DNA]</scope>
    <source>
        <strain evidence="2">CG22_combo_CG10-13_8_21_14_all_43_18</strain>
    </source>
</reference>
<evidence type="ECO:0000313" key="2">
    <source>
        <dbReference type="EMBL" id="PIP86733.1"/>
    </source>
</evidence>